<evidence type="ECO:0000256" key="7">
    <source>
        <dbReference type="ARBA" id="ARBA00022927"/>
    </source>
</evidence>
<keyword evidence="11" id="KW-0998">Cell outer membrane</keyword>
<dbReference type="GO" id="GO:0009279">
    <property type="term" value="C:cell outer membrane"/>
    <property type="evidence" value="ECO:0007669"/>
    <property type="project" value="UniProtKB-SubCell"/>
</dbReference>
<keyword evidence="10" id="KW-0143">Chaperone</keyword>
<name>A0A432X9I7_9GAMM</name>
<sequence>MRKLMPTFRSPYILVLTCFLLLLSGCSLRPSQDASTSQAPATLIKQHQAQIEAIAQWHIRGRMAFFNTLEDDRSTATLTWQKETTLSSLRLSHPLRGTLARLTQTATQASLTDMQGKSYYAPTVDQLLAWQLGIHLPFQLVEQAITGRKPAELGNDYRYYPDGTLASYQVASTSLQGGQDLWHIALSRYKGVDTPLGTLLLPHELEITHANYRIRLQINNWSQIQ</sequence>
<comment type="similarity">
    <text evidence="2">Belongs to the LolB family.</text>
</comment>
<protein>
    <recommendedName>
        <fullName evidence="4">Outer-membrane lipoprotein LolB</fullName>
    </recommendedName>
</protein>
<keyword evidence="6" id="KW-0732">Signal</keyword>
<reference evidence="13 14" key="1">
    <citation type="journal article" date="2011" name="Front. Microbiol.">
        <title>Genomic signatures of strain selection and enhancement in Bacillus atrophaeus var. globigii, a historical biowarfare simulant.</title>
        <authorList>
            <person name="Gibbons H.S."/>
            <person name="Broomall S.M."/>
            <person name="McNew L.A."/>
            <person name="Daligault H."/>
            <person name="Chapman C."/>
            <person name="Bruce D."/>
            <person name="Karavis M."/>
            <person name="Krepps M."/>
            <person name="McGregor P.A."/>
            <person name="Hong C."/>
            <person name="Park K.H."/>
            <person name="Akmal A."/>
            <person name="Feldman A."/>
            <person name="Lin J.S."/>
            <person name="Chang W.E."/>
            <person name="Higgs B.W."/>
            <person name="Demirev P."/>
            <person name="Lindquist J."/>
            <person name="Liem A."/>
            <person name="Fochler E."/>
            <person name="Read T.D."/>
            <person name="Tapia R."/>
            <person name="Johnson S."/>
            <person name="Bishop-Lilly K.A."/>
            <person name="Detter C."/>
            <person name="Han C."/>
            <person name="Sozhamannan S."/>
            <person name="Rosenzweig C.N."/>
            <person name="Skowronski E.W."/>
        </authorList>
    </citation>
    <scope>NUCLEOTIDE SEQUENCE [LARGE SCALE GENOMIC DNA]</scope>
    <source>
        <strain evidence="13 14">AIT1</strain>
    </source>
</reference>
<dbReference type="InterPro" id="IPR004565">
    <property type="entry name" value="OM_lipoprot_LolB"/>
</dbReference>
<evidence type="ECO:0000313" key="14">
    <source>
        <dbReference type="Proteomes" id="UP000286976"/>
    </source>
</evidence>
<keyword evidence="14" id="KW-1185">Reference proteome</keyword>
<evidence type="ECO:0000256" key="3">
    <source>
        <dbReference type="ARBA" id="ARBA00011245"/>
    </source>
</evidence>
<evidence type="ECO:0000256" key="12">
    <source>
        <dbReference type="ARBA" id="ARBA00023288"/>
    </source>
</evidence>
<keyword evidence="12 13" id="KW-0449">Lipoprotein</keyword>
<evidence type="ECO:0000256" key="8">
    <source>
        <dbReference type="ARBA" id="ARBA00023136"/>
    </source>
</evidence>
<evidence type="ECO:0000256" key="10">
    <source>
        <dbReference type="ARBA" id="ARBA00023186"/>
    </source>
</evidence>
<keyword evidence="7" id="KW-0653">Protein transport</keyword>
<dbReference type="InterPro" id="IPR029046">
    <property type="entry name" value="LolA/LolB/LppX"/>
</dbReference>
<dbReference type="CDD" id="cd16326">
    <property type="entry name" value="LolB"/>
    <property type="match status" value="1"/>
</dbReference>
<dbReference type="PROSITE" id="PS51257">
    <property type="entry name" value="PROKAR_LIPOPROTEIN"/>
    <property type="match status" value="1"/>
</dbReference>
<dbReference type="Gene3D" id="2.50.20.10">
    <property type="entry name" value="Lipoprotein localisation LolA/LolB/LppX"/>
    <property type="match status" value="1"/>
</dbReference>
<dbReference type="NCBIfam" id="TIGR00548">
    <property type="entry name" value="lolB"/>
    <property type="match status" value="1"/>
</dbReference>
<evidence type="ECO:0000256" key="6">
    <source>
        <dbReference type="ARBA" id="ARBA00022729"/>
    </source>
</evidence>
<evidence type="ECO:0000256" key="1">
    <source>
        <dbReference type="ARBA" id="ARBA00004459"/>
    </source>
</evidence>
<keyword evidence="9" id="KW-0564">Palmitate</keyword>
<dbReference type="EMBL" id="PIPQ01000001">
    <property type="protein sequence ID" value="RUO43901.1"/>
    <property type="molecule type" value="Genomic_DNA"/>
</dbReference>
<keyword evidence="5" id="KW-0813">Transport</keyword>
<dbReference type="GO" id="GO:0015031">
    <property type="term" value="P:protein transport"/>
    <property type="evidence" value="ECO:0007669"/>
    <property type="project" value="UniProtKB-KW"/>
</dbReference>
<evidence type="ECO:0000256" key="9">
    <source>
        <dbReference type="ARBA" id="ARBA00023139"/>
    </source>
</evidence>
<dbReference type="SUPFAM" id="SSF89392">
    <property type="entry name" value="Prokaryotic lipoproteins and lipoprotein localization factors"/>
    <property type="match status" value="1"/>
</dbReference>
<comment type="subunit">
    <text evidence="3">Monomer.</text>
</comment>
<evidence type="ECO:0000313" key="13">
    <source>
        <dbReference type="EMBL" id="RUO43901.1"/>
    </source>
</evidence>
<gene>
    <name evidence="13" type="primary">lolB</name>
    <name evidence="13" type="ORF">CWE15_01565</name>
</gene>
<evidence type="ECO:0000256" key="2">
    <source>
        <dbReference type="ARBA" id="ARBA00009696"/>
    </source>
</evidence>
<evidence type="ECO:0000256" key="11">
    <source>
        <dbReference type="ARBA" id="ARBA00023237"/>
    </source>
</evidence>
<proteinExistence type="inferred from homology"/>
<evidence type="ECO:0000256" key="5">
    <source>
        <dbReference type="ARBA" id="ARBA00022448"/>
    </source>
</evidence>
<organism evidence="13 14">
    <name type="scientific">Aliidiomarina taiwanensis</name>
    <dbReference type="NCBI Taxonomy" id="946228"/>
    <lineage>
        <taxon>Bacteria</taxon>
        <taxon>Pseudomonadati</taxon>
        <taxon>Pseudomonadota</taxon>
        <taxon>Gammaproteobacteria</taxon>
        <taxon>Alteromonadales</taxon>
        <taxon>Idiomarinaceae</taxon>
        <taxon>Aliidiomarina</taxon>
    </lineage>
</organism>
<comment type="subcellular location">
    <subcellularLocation>
        <location evidence="1">Cell outer membrane</location>
        <topology evidence="1">Lipid-anchor</topology>
    </subcellularLocation>
</comment>
<keyword evidence="8" id="KW-0472">Membrane</keyword>
<dbReference type="Proteomes" id="UP000286976">
    <property type="component" value="Unassembled WGS sequence"/>
</dbReference>
<comment type="caution">
    <text evidence="13">The sequence shown here is derived from an EMBL/GenBank/DDBJ whole genome shotgun (WGS) entry which is preliminary data.</text>
</comment>
<accession>A0A432X9I7</accession>
<dbReference type="AlphaFoldDB" id="A0A432X9I7"/>
<evidence type="ECO:0000256" key="4">
    <source>
        <dbReference type="ARBA" id="ARBA00016202"/>
    </source>
</evidence>
<dbReference type="Pfam" id="PF03550">
    <property type="entry name" value="LolB"/>
    <property type="match status" value="1"/>
</dbReference>